<organism evidence="2 3">
    <name type="scientific">Geomonas silvestris</name>
    <dbReference type="NCBI Taxonomy" id="2740184"/>
    <lineage>
        <taxon>Bacteria</taxon>
        <taxon>Pseudomonadati</taxon>
        <taxon>Thermodesulfobacteriota</taxon>
        <taxon>Desulfuromonadia</taxon>
        <taxon>Geobacterales</taxon>
        <taxon>Geobacteraceae</taxon>
        <taxon>Geomonas</taxon>
    </lineage>
</organism>
<reference evidence="3" key="1">
    <citation type="submission" date="2020-06" db="EMBL/GenBank/DDBJ databases">
        <title>Draft genomic sequence of Geomonas sp. Red330.</title>
        <authorList>
            <person name="Itoh H."/>
            <person name="Zhenxing X."/>
            <person name="Ushijima N."/>
            <person name="Masuda Y."/>
            <person name="Shiratori Y."/>
            <person name="Senoo K."/>
        </authorList>
    </citation>
    <scope>NUCLEOTIDE SEQUENCE [LARGE SCALE GENOMIC DNA]</scope>
    <source>
        <strain evidence="3">Red330</strain>
    </source>
</reference>
<feature type="compositionally biased region" description="Polar residues" evidence="1">
    <location>
        <begin position="60"/>
        <end position="70"/>
    </location>
</feature>
<evidence type="ECO:0000256" key="1">
    <source>
        <dbReference type="SAM" id="MobiDB-lite"/>
    </source>
</evidence>
<comment type="caution">
    <text evidence="2">The sequence shown here is derived from an EMBL/GenBank/DDBJ whole genome shotgun (WGS) entry which is preliminary data.</text>
</comment>
<dbReference type="AlphaFoldDB" id="A0A6V8MNQ1"/>
<name>A0A6V8MNQ1_9BACT</name>
<keyword evidence="3" id="KW-1185">Reference proteome</keyword>
<evidence type="ECO:0000313" key="2">
    <source>
        <dbReference type="EMBL" id="GFO61574.1"/>
    </source>
</evidence>
<evidence type="ECO:0000313" key="3">
    <source>
        <dbReference type="Proteomes" id="UP000556026"/>
    </source>
</evidence>
<accession>A0A6V8MNQ1</accession>
<gene>
    <name evidence="2" type="ORF">GMST_38990</name>
</gene>
<protein>
    <submittedName>
        <fullName evidence="2">Uncharacterized protein</fullName>
    </submittedName>
</protein>
<sequence>MAPTAAQWLSPKVVTLKRVPKLEDMPTPCVEIAANVADTRSPLSPSAARSGESAGPGTAPNVSWNRNRNR</sequence>
<dbReference type="EMBL" id="BLXX01000016">
    <property type="protein sequence ID" value="GFO61574.1"/>
    <property type="molecule type" value="Genomic_DNA"/>
</dbReference>
<proteinExistence type="predicted"/>
<dbReference type="Proteomes" id="UP000556026">
    <property type="component" value="Unassembled WGS sequence"/>
</dbReference>
<feature type="region of interest" description="Disordered" evidence="1">
    <location>
        <begin position="38"/>
        <end position="70"/>
    </location>
</feature>